<dbReference type="Gene3D" id="3.30.420.10">
    <property type="entry name" value="Ribonuclease H-like superfamily/Ribonuclease H"/>
    <property type="match status" value="1"/>
</dbReference>
<gene>
    <name evidence="3" type="ORF">CF651_01995</name>
</gene>
<dbReference type="InterPro" id="IPR036397">
    <property type="entry name" value="RNaseH_sf"/>
</dbReference>
<dbReference type="RefSeq" id="WP_094013153.1">
    <property type="nucleotide sequence ID" value="NZ_NMQW01000002.1"/>
</dbReference>
<dbReference type="PANTHER" id="PTHR38462:SF1">
    <property type="entry name" value="YPRB RIBONUCLEASE H-LIKE DOMAIN-CONTAINING PROTEIN"/>
    <property type="match status" value="1"/>
</dbReference>
<dbReference type="Pfam" id="PF13482">
    <property type="entry name" value="RNase_H_2"/>
    <property type="match status" value="1"/>
</dbReference>
<keyword evidence="4" id="KW-1185">Reference proteome</keyword>
<sequence length="519" mass="59218">MSGLRERLLRHKKPTAGSLPAIDAGGETSGAWYAAGNGAETDVIANKGELPPQSDSSLPAARLESSAETAQQSEWTEIGAHMEHNEQGSFVLRRRIFDGSFQHGRYSLDEIMEQSDKLMSILLPGDVEAEAEGLPYEKLLFLDTETTGLGVGAGNVPFMIGIGFYKGRQFIVEQMFIRHPGEEFAMLHYLEGKLKQHPYLVSYNGKTFDWPLIKNRYILNRMPAEPDIAGHLDFLYPSRSLWKHTLPSCKLGKVEEERLHVNRHEDVPGSLAPTLYFQYLAERDVRILSGVFEHNELDILSLAGLAVHFSHVLNGRFRLSEMQLEEQYRLGLWLSKVGSAIYAEQVLEQLIANLYASPSEREAAMDYVLPAAQWYKQQHRYTEACGLWLLYVEQRGERSTASLEPYLELAMHYEHREKRPELALFYADQAMNKAWQRQSLLRPQRKLGRTKRGQGLSEEERKQAELLKAIEKRLVRLRNKVERAQSRDSGSIESTPARQRKPRKPAADGDMQYRMDSLF</sequence>
<dbReference type="AlphaFoldDB" id="A0A229UX22"/>
<dbReference type="OrthoDB" id="9790530at2"/>
<protein>
    <recommendedName>
        <fullName evidence="2">YprB ribonuclease H-like domain-containing protein</fullName>
    </recommendedName>
</protein>
<evidence type="ECO:0000256" key="1">
    <source>
        <dbReference type="SAM" id="MobiDB-lite"/>
    </source>
</evidence>
<reference evidence="3 4" key="1">
    <citation type="submission" date="2017-07" db="EMBL/GenBank/DDBJ databases">
        <title>Genome sequencing and assembly of Paenibacillus rigui.</title>
        <authorList>
            <person name="Mayilraj S."/>
        </authorList>
    </citation>
    <scope>NUCLEOTIDE SEQUENCE [LARGE SCALE GENOMIC DNA]</scope>
    <source>
        <strain evidence="3 4">JCM 16352</strain>
    </source>
</reference>
<name>A0A229UX22_9BACL</name>
<feature type="region of interest" description="Disordered" evidence="1">
    <location>
        <begin position="480"/>
        <end position="519"/>
    </location>
</feature>
<feature type="domain" description="YprB ribonuclease H-like" evidence="2">
    <location>
        <begin position="140"/>
        <end position="308"/>
    </location>
</feature>
<evidence type="ECO:0000259" key="2">
    <source>
        <dbReference type="Pfam" id="PF13482"/>
    </source>
</evidence>
<dbReference type="GO" id="GO:0003676">
    <property type="term" value="F:nucleic acid binding"/>
    <property type="evidence" value="ECO:0007669"/>
    <property type="project" value="InterPro"/>
</dbReference>
<feature type="region of interest" description="Disordered" evidence="1">
    <location>
        <begin position="1"/>
        <end position="30"/>
    </location>
</feature>
<dbReference type="InterPro" id="IPR038720">
    <property type="entry name" value="YprB_RNase_H-like_dom"/>
</dbReference>
<accession>A0A229UX22</accession>
<feature type="region of interest" description="Disordered" evidence="1">
    <location>
        <begin position="46"/>
        <end position="72"/>
    </location>
</feature>
<comment type="caution">
    <text evidence="3">The sequence shown here is derived from an EMBL/GenBank/DDBJ whole genome shotgun (WGS) entry which is preliminary data.</text>
</comment>
<feature type="compositionally biased region" description="Polar residues" evidence="1">
    <location>
        <begin position="487"/>
        <end position="497"/>
    </location>
</feature>
<dbReference type="Proteomes" id="UP000215509">
    <property type="component" value="Unassembled WGS sequence"/>
</dbReference>
<feature type="region of interest" description="Disordered" evidence="1">
    <location>
        <begin position="442"/>
        <end position="461"/>
    </location>
</feature>
<dbReference type="PANTHER" id="PTHR38462">
    <property type="entry name" value="EXONUCLEASE-LIKE PROTEIN"/>
    <property type="match status" value="1"/>
</dbReference>
<dbReference type="EMBL" id="NMQW01000002">
    <property type="protein sequence ID" value="OXM87903.1"/>
    <property type="molecule type" value="Genomic_DNA"/>
</dbReference>
<organism evidence="3 4">
    <name type="scientific">Paenibacillus rigui</name>
    <dbReference type="NCBI Taxonomy" id="554312"/>
    <lineage>
        <taxon>Bacteria</taxon>
        <taxon>Bacillati</taxon>
        <taxon>Bacillota</taxon>
        <taxon>Bacilli</taxon>
        <taxon>Bacillales</taxon>
        <taxon>Paenibacillaceae</taxon>
        <taxon>Paenibacillus</taxon>
    </lineage>
</organism>
<feature type="compositionally biased region" description="Basic residues" evidence="1">
    <location>
        <begin position="443"/>
        <end position="452"/>
    </location>
</feature>
<dbReference type="SUPFAM" id="SSF53098">
    <property type="entry name" value="Ribonuclease H-like"/>
    <property type="match status" value="1"/>
</dbReference>
<evidence type="ECO:0000313" key="4">
    <source>
        <dbReference type="Proteomes" id="UP000215509"/>
    </source>
</evidence>
<proteinExistence type="predicted"/>
<dbReference type="InterPro" id="IPR012337">
    <property type="entry name" value="RNaseH-like_sf"/>
</dbReference>
<evidence type="ECO:0000313" key="3">
    <source>
        <dbReference type="EMBL" id="OXM87903.1"/>
    </source>
</evidence>